<dbReference type="PANTHER" id="PTHR11255">
    <property type="entry name" value="DIACYLGLYCEROL KINASE"/>
    <property type="match status" value="1"/>
</dbReference>
<reference evidence="2" key="1">
    <citation type="submission" date="2021-02" db="EMBL/GenBank/DDBJ databases">
        <authorList>
            <person name="Nowell W R."/>
        </authorList>
    </citation>
    <scope>NUCLEOTIDE SEQUENCE</scope>
    <source>
        <strain evidence="2">Ploen Becks lab</strain>
    </source>
</reference>
<dbReference type="InterPro" id="IPR017438">
    <property type="entry name" value="ATP-NAD_kinase_N"/>
</dbReference>
<dbReference type="Proteomes" id="UP000663879">
    <property type="component" value="Unassembled WGS sequence"/>
</dbReference>
<protein>
    <recommendedName>
        <fullName evidence="1">DAGKc domain-containing protein</fullName>
    </recommendedName>
</protein>
<dbReference type="InterPro" id="IPR016064">
    <property type="entry name" value="NAD/diacylglycerol_kinase_sf"/>
</dbReference>
<dbReference type="PROSITE" id="PS50146">
    <property type="entry name" value="DAGK"/>
    <property type="match status" value="1"/>
</dbReference>
<keyword evidence="3" id="KW-1185">Reference proteome</keyword>
<accession>A0A814D3J7</accession>
<feature type="non-terminal residue" evidence="2">
    <location>
        <position position="1"/>
    </location>
</feature>
<dbReference type="AlphaFoldDB" id="A0A814D3J7"/>
<dbReference type="OrthoDB" id="242257at2759"/>
<dbReference type="GO" id="GO:0016020">
    <property type="term" value="C:membrane"/>
    <property type="evidence" value="ECO:0007669"/>
    <property type="project" value="TreeGrafter"/>
</dbReference>
<dbReference type="SUPFAM" id="SSF111331">
    <property type="entry name" value="NAD kinase/diacylglycerol kinase-like"/>
    <property type="match status" value="1"/>
</dbReference>
<dbReference type="EMBL" id="CAJNOC010002738">
    <property type="protein sequence ID" value="CAF0948983.1"/>
    <property type="molecule type" value="Genomic_DNA"/>
</dbReference>
<dbReference type="InterPro" id="IPR001206">
    <property type="entry name" value="Diacylglycerol_kinase_cat_dom"/>
</dbReference>
<dbReference type="GO" id="GO:0007165">
    <property type="term" value="P:signal transduction"/>
    <property type="evidence" value="ECO:0007669"/>
    <property type="project" value="InterPro"/>
</dbReference>
<comment type="caution">
    <text evidence="2">The sequence shown here is derived from an EMBL/GenBank/DDBJ whole genome shotgun (WGS) entry which is preliminary data.</text>
</comment>
<gene>
    <name evidence="2" type="ORF">OXX778_LOCUS13837</name>
</gene>
<feature type="domain" description="DAGKc" evidence="1">
    <location>
        <begin position="1"/>
        <end position="69"/>
    </location>
</feature>
<proteinExistence type="predicted"/>
<evidence type="ECO:0000313" key="2">
    <source>
        <dbReference type="EMBL" id="CAF0948983.1"/>
    </source>
</evidence>
<name>A0A814D3J7_9BILA</name>
<organism evidence="2 3">
    <name type="scientific">Brachionus calyciflorus</name>
    <dbReference type="NCBI Taxonomy" id="104777"/>
    <lineage>
        <taxon>Eukaryota</taxon>
        <taxon>Metazoa</taxon>
        <taxon>Spiralia</taxon>
        <taxon>Gnathifera</taxon>
        <taxon>Rotifera</taxon>
        <taxon>Eurotatoria</taxon>
        <taxon>Monogononta</taxon>
        <taxon>Pseudotrocha</taxon>
        <taxon>Ploima</taxon>
        <taxon>Brachionidae</taxon>
        <taxon>Brachionus</taxon>
    </lineage>
</organism>
<dbReference type="GO" id="GO:0004143">
    <property type="term" value="F:ATP-dependent diacylglycerol kinase activity"/>
    <property type="evidence" value="ECO:0007669"/>
    <property type="project" value="InterPro"/>
</dbReference>
<dbReference type="PANTHER" id="PTHR11255:SF118">
    <property type="entry name" value="DIACYLGLYCEROL KINASE EPSILON"/>
    <property type="match status" value="1"/>
</dbReference>
<evidence type="ECO:0000259" key="1">
    <source>
        <dbReference type="PROSITE" id="PS50146"/>
    </source>
</evidence>
<dbReference type="Gene3D" id="3.40.50.10330">
    <property type="entry name" value="Probable inorganic polyphosphate/atp-NAD kinase, domain 1"/>
    <property type="match status" value="1"/>
</dbReference>
<dbReference type="Pfam" id="PF00781">
    <property type="entry name" value="DAGK_cat"/>
    <property type="match status" value="1"/>
</dbReference>
<sequence>WILDYLAKFKFIKYEPAVCILPLGTGNDLSRTLNWGQGYVGDVDIEDIVQEIDRAKFIKLDRWEVKIDKNELKNKINSKDTQIKYMNNYISIGCDALVTLNFHRERFPIQIDGEPFLVMFEICLNRQVTMLKNV</sequence>
<dbReference type="InterPro" id="IPR037607">
    <property type="entry name" value="DGK"/>
</dbReference>
<evidence type="ECO:0000313" key="3">
    <source>
        <dbReference type="Proteomes" id="UP000663879"/>
    </source>
</evidence>